<dbReference type="Proteomes" id="UP000242287">
    <property type="component" value="Unassembled WGS sequence"/>
</dbReference>
<dbReference type="Pfam" id="PF16850">
    <property type="entry name" value="Inhibitor_I66"/>
    <property type="match status" value="1"/>
</dbReference>
<accession>A0A2A9N9W8</accession>
<evidence type="ECO:0008006" key="4">
    <source>
        <dbReference type="Google" id="ProtNLM"/>
    </source>
</evidence>
<evidence type="ECO:0000256" key="1">
    <source>
        <dbReference type="SAM" id="MobiDB-lite"/>
    </source>
</evidence>
<dbReference type="EMBL" id="KZ302235">
    <property type="protein sequence ID" value="PFH46104.1"/>
    <property type="molecule type" value="Genomic_DNA"/>
</dbReference>
<dbReference type="AlphaFoldDB" id="A0A2A9N9W8"/>
<proteinExistence type="predicted"/>
<dbReference type="GO" id="GO:0004867">
    <property type="term" value="F:serine-type endopeptidase inhibitor activity"/>
    <property type="evidence" value="ECO:0007669"/>
    <property type="project" value="InterPro"/>
</dbReference>
<keyword evidence="3" id="KW-1185">Reference proteome</keyword>
<name>A0A2A9N9W8_9AGAR</name>
<dbReference type="InterPro" id="IPR031755">
    <property type="entry name" value="Inhibitor_I66"/>
</dbReference>
<organism evidence="2 3">
    <name type="scientific">Amanita thiersii Skay4041</name>
    <dbReference type="NCBI Taxonomy" id="703135"/>
    <lineage>
        <taxon>Eukaryota</taxon>
        <taxon>Fungi</taxon>
        <taxon>Dikarya</taxon>
        <taxon>Basidiomycota</taxon>
        <taxon>Agaricomycotina</taxon>
        <taxon>Agaricomycetes</taxon>
        <taxon>Agaricomycetidae</taxon>
        <taxon>Agaricales</taxon>
        <taxon>Pluteineae</taxon>
        <taxon>Amanitaceae</taxon>
        <taxon>Amanita</taxon>
    </lineage>
</organism>
<feature type="compositionally biased region" description="Gly residues" evidence="1">
    <location>
        <begin position="62"/>
        <end position="73"/>
    </location>
</feature>
<dbReference type="STRING" id="703135.A0A2A9N9W8"/>
<evidence type="ECO:0000313" key="2">
    <source>
        <dbReference type="EMBL" id="PFH46104.1"/>
    </source>
</evidence>
<dbReference type="SUPFAM" id="SSF50370">
    <property type="entry name" value="Ricin B-like lectins"/>
    <property type="match status" value="1"/>
</dbReference>
<feature type="region of interest" description="Disordered" evidence="1">
    <location>
        <begin position="1"/>
        <end position="77"/>
    </location>
</feature>
<protein>
    <recommendedName>
        <fullName evidence="4">Ricin B lectin domain-containing protein</fullName>
    </recommendedName>
</protein>
<dbReference type="Gene3D" id="2.80.10.50">
    <property type="match status" value="1"/>
</dbReference>
<evidence type="ECO:0000313" key="3">
    <source>
        <dbReference type="Proteomes" id="UP000242287"/>
    </source>
</evidence>
<gene>
    <name evidence="2" type="ORF">AMATHDRAFT_8212</name>
</gene>
<dbReference type="OrthoDB" id="3266227at2759"/>
<feature type="compositionally biased region" description="Low complexity" evidence="1">
    <location>
        <begin position="8"/>
        <end position="47"/>
    </location>
</feature>
<sequence>MSGNFTIGSNNEFGGSGNSYGHQNSFNTNNATNSHNTTKTNTNNINSQGGRGGNANSRGRGRGGARGGHGGGSSVTINQMSRSLLPNGTYTILNVRQNSSVMLPDSNDSSPVVAAPINKADIKQQWIVTTVGKYHTIKNFGTNNFASTGNRAGVDAHVEGRRPSQQFKVRVSRTPGQYTIITTDTRLFWSLPDNQTGTPVSLSPVATGRRGSWVFERVN</sequence>
<reference evidence="2 3" key="1">
    <citation type="submission" date="2014-02" db="EMBL/GenBank/DDBJ databases">
        <title>Transposable element dynamics among asymbiotic and ectomycorrhizal Amanita fungi.</title>
        <authorList>
            <consortium name="DOE Joint Genome Institute"/>
            <person name="Hess J."/>
            <person name="Skrede I."/>
            <person name="Wolfe B."/>
            <person name="LaButti K."/>
            <person name="Ohm R.A."/>
            <person name="Grigoriev I.V."/>
            <person name="Pringle A."/>
        </authorList>
    </citation>
    <scope>NUCLEOTIDE SEQUENCE [LARGE SCALE GENOMIC DNA]</scope>
    <source>
        <strain evidence="2 3">SKay4041</strain>
    </source>
</reference>
<dbReference type="InterPro" id="IPR035992">
    <property type="entry name" value="Ricin_B-like_lectins"/>
</dbReference>